<keyword evidence="5 6" id="KW-0472">Membrane</keyword>
<sequence length="407" mass="46050">MSPLLKYWFNIGSFFETMQPNIRVLKLLGLFPFTVSRATRGDSSGSSSHTTSSECNRFKTLKSEVKFMDVVIFTLWQTFFLQMLYASWPKVFSEMPVSRIMALVTVLLYFVGGVNCSVSATLVLILRKKFIRMVQLVEEADHLFYRFCAEIQHAKIHLVSVALLCGSFFCHGLLFVNDVVVGYLLRNTTRIAHDMPLQTAFSYYYIVRTIHITCVIAFIGGLYGFRERLLTLNKQLRFHLLEMPSTDRMASFGDMMHRVQGFIVIYGNLCDAIRLFSTIFVWQPLFFCASLIVAAVFATLSIGHILTNSAPVVLAMAMIYTTITVLYTSIFVLLVKLGNDMKKEGKQTAILVHKAINQSSKTPALVERIISAIATYSVILIQFELGVPRFFISGILQHQTEILADDP</sequence>
<keyword evidence="3 6" id="KW-0812">Transmembrane</keyword>
<keyword evidence="2 6" id="KW-1003">Cell membrane</keyword>
<evidence type="ECO:0000313" key="8">
    <source>
        <dbReference type="Proteomes" id="UP000076408"/>
    </source>
</evidence>
<keyword evidence="6" id="KW-0807">Transducer</keyword>
<comment type="subcellular location">
    <subcellularLocation>
        <location evidence="1 6">Cell membrane</location>
        <topology evidence="1 6">Multi-pass membrane protein</topology>
    </subcellularLocation>
</comment>
<feature type="transmembrane region" description="Helical" evidence="6">
    <location>
        <begin position="205"/>
        <end position="225"/>
    </location>
</feature>
<dbReference type="GO" id="GO:0005886">
    <property type="term" value="C:plasma membrane"/>
    <property type="evidence" value="ECO:0007669"/>
    <property type="project" value="UniProtKB-SubCell"/>
</dbReference>
<feature type="transmembrane region" description="Helical" evidence="6">
    <location>
        <begin position="100"/>
        <end position="126"/>
    </location>
</feature>
<feature type="transmembrane region" description="Helical" evidence="6">
    <location>
        <begin position="67"/>
        <end position="88"/>
    </location>
</feature>
<keyword evidence="8" id="KW-1185">Reference proteome</keyword>
<dbReference type="Proteomes" id="UP000076408">
    <property type="component" value="Unassembled WGS sequence"/>
</dbReference>
<dbReference type="STRING" id="30069.A0A182YN97"/>
<dbReference type="VEuPathDB" id="VectorBase:ASTEI20_045757"/>
<feature type="transmembrane region" description="Helical" evidence="6">
    <location>
        <begin position="312"/>
        <end position="335"/>
    </location>
</feature>
<evidence type="ECO:0000256" key="3">
    <source>
        <dbReference type="ARBA" id="ARBA00022692"/>
    </source>
</evidence>
<comment type="function">
    <text evidence="6">Gustatory receptor which mediates acceptance or avoidance behavior, depending on its substrates.</text>
</comment>
<evidence type="ECO:0000256" key="2">
    <source>
        <dbReference type="ARBA" id="ARBA00022475"/>
    </source>
</evidence>
<dbReference type="VEuPathDB" id="VectorBase:ASTE005717"/>
<feature type="transmembrane region" description="Helical" evidence="6">
    <location>
        <begin position="284"/>
        <end position="306"/>
    </location>
</feature>
<dbReference type="Pfam" id="PF08395">
    <property type="entry name" value="7tm_7"/>
    <property type="match status" value="1"/>
</dbReference>
<evidence type="ECO:0000256" key="6">
    <source>
        <dbReference type="RuleBase" id="RU363108"/>
    </source>
</evidence>
<accession>A0A182YN97</accession>
<dbReference type="GO" id="GO:0050909">
    <property type="term" value="P:sensory perception of taste"/>
    <property type="evidence" value="ECO:0007669"/>
    <property type="project" value="InterPro"/>
</dbReference>
<dbReference type="EnsemblMetazoa" id="ASTEI09933-RA">
    <property type="protein sequence ID" value="ASTEI09933-PA"/>
    <property type="gene ID" value="ASTEI09933"/>
</dbReference>
<reference evidence="7" key="2">
    <citation type="submission" date="2020-05" db="UniProtKB">
        <authorList>
            <consortium name="EnsemblMetazoa"/>
        </authorList>
    </citation>
    <scope>IDENTIFICATION</scope>
    <source>
        <strain evidence="7">Indian</strain>
    </source>
</reference>
<evidence type="ECO:0000256" key="4">
    <source>
        <dbReference type="ARBA" id="ARBA00022989"/>
    </source>
</evidence>
<comment type="caution">
    <text evidence="6">Lacks conserved residue(s) required for the propagation of feature annotation.</text>
</comment>
<keyword evidence="6" id="KW-0675">Receptor</keyword>
<dbReference type="GO" id="GO:0007165">
    <property type="term" value="P:signal transduction"/>
    <property type="evidence" value="ECO:0007669"/>
    <property type="project" value="UniProtKB-KW"/>
</dbReference>
<reference evidence="8" key="1">
    <citation type="journal article" date="2014" name="Genome Biol.">
        <title>Genome analysis of a major urban malaria vector mosquito, Anopheles stephensi.</title>
        <authorList>
            <person name="Jiang X."/>
            <person name="Peery A."/>
            <person name="Hall A.B."/>
            <person name="Sharma A."/>
            <person name="Chen X.G."/>
            <person name="Waterhouse R.M."/>
            <person name="Komissarov A."/>
            <person name="Riehle M.M."/>
            <person name="Shouche Y."/>
            <person name="Sharakhova M.V."/>
            <person name="Lawson D."/>
            <person name="Pakpour N."/>
            <person name="Arensburger P."/>
            <person name="Davidson V.L."/>
            <person name="Eiglmeier K."/>
            <person name="Emrich S."/>
            <person name="George P."/>
            <person name="Kennedy R.C."/>
            <person name="Mane S.P."/>
            <person name="Maslen G."/>
            <person name="Oringanje C."/>
            <person name="Qi Y."/>
            <person name="Settlage R."/>
            <person name="Tojo M."/>
            <person name="Tubio J.M."/>
            <person name="Unger M.F."/>
            <person name="Wang B."/>
            <person name="Vernick K.D."/>
            <person name="Ribeiro J.M."/>
            <person name="James A.A."/>
            <person name="Michel K."/>
            <person name="Riehle M.A."/>
            <person name="Luckhart S."/>
            <person name="Sharakhov I.V."/>
            <person name="Tu Z."/>
        </authorList>
    </citation>
    <scope>NUCLEOTIDE SEQUENCE [LARGE SCALE GENOMIC DNA]</scope>
    <source>
        <strain evidence="8">Indian</strain>
    </source>
</reference>
<dbReference type="InterPro" id="IPR013604">
    <property type="entry name" value="7TM_chemorcpt"/>
</dbReference>
<feature type="transmembrane region" description="Helical" evidence="6">
    <location>
        <begin position="161"/>
        <end position="185"/>
    </location>
</feature>
<comment type="similarity">
    <text evidence="6">Belongs to the insect chemoreceptor superfamily. Gustatory receptor (GR) family.</text>
</comment>
<name>A0A182YN97_ANOST</name>
<evidence type="ECO:0000256" key="1">
    <source>
        <dbReference type="ARBA" id="ARBA00004651"/>
    </source>
</evidence>
<evidence type="ECO:0000313" key="7">
    <source>
        <dbReference type="EnsemblMetazoa" id="ASTEI09933-PA"/>
    </source>
</evidence>
<keyword evidence="4 6" id="KW-1133">Transmembrane helix</keyword>
<proteinExistence type="inferred from homology"/>
<dbReference type="VEuPathDB" id="VectorBase:ASTEI09933"/>
<dbReference type="AlphaFoldDB" id="A0A182YN97"/>
<protein>
    <recommendedName>
        <fullName evidence="6">Gustatory receptor</fullName>
    </recommendedName>
</protein>
<evidence type="ECO:0000256" key="5">
    <source>
        <dbReference type="ARBA" id="ARBA00023136"/>
    </source>
</evidence>
<dbReference type="OMA" id="QTFFLQM"/>
<organism evidence="7 8">
    <name type="scientific">Anopheles stephensi</name>
    <name type="common">Indo-Pakistan malaria mosquito</name>
    <dbReference type="NCBI Taxonomy" id="30069"/>
    <lineage>
        <taxon>Eukaryota</taxon>
        <taxon>Metazoa</taxon>
        <taxon>Ecdysozoa</taxon>
        <taxon>Arthropoda</taxon>
        <taxon>Hexapoda</taxon>
        <taxon>Insecta</taxon>
        <taxon>Pterygota</taxon>
        <taxon>Neoptera</taxon>
        <taxon>Endopterygota</taxon>
        <taxon>Diptera</taxon>
        <taxon>Nematocera</taxon>
        <taxon>Culicoidea</taxon>
        <taxon>Culicidae</taxon>
        <taxon>Anophelinae</taxon>
        <taxon>Anopheles</taxon>
    </lineage>
</organism>